<reference evidence="7" key="2">
    <citation type="submission" date="2020-09" db="EMBL/GenBank/DDBJ databases">
        <authorList>
            <person name="Sun Q."/>
            <person name="Kim S."/>
        </authorList>
    </citation>
    <scope>NUCLEOTIDE SEQUENCE</scope>
    <source>
        <strain evidence="7">KCTC 42731</strain>
    </source>
</reference>
<dbReference type="GO" id="GO:0031992">
    <property type="term" value="F:energy transducer activity"/>
    <property type="evidence" value="ECO:0007669"/>
    <property type="project" value="InterPro"/>
</dbReference>
<comment type="caution">
    <text evidence="5">Lacks conserved residue(s) required for the propagation of feature annotation.</text>
</comment>
<evidence type="ECO:0000256" key="1">
    <source>
        <dbReference type="ARBA" id="ARBA00004167"/>
    </source>
</evidence>
<evidence type="ECO:0000313" key="8">
    <source>
        <dbReference type="Proteomes" id="UP000623842"/>
    </source>
</evidence>
<dbReference type="Pfam" id="PF03544">
    <property type="entry name" value="TonB_C"/>
    <property type="match status" value="1"/>
</dbReference>
<comment type="function">
    <text evidence="5">Interacts with outer membrane receptor proteins that carry out high-affinity binding and energy dependent uptake into the periplasmic space of specific substrates. It could act to transduce energy from the cytoplasmic membrane to specific energy-requiring processes in the outer membrane, resulting in the release into the periplasm of ligands bound by these outer membrane proteins.</text>
</comment>
<comment type="similarity">
    <text evidence="5">Belongs to the TonB family.</text>
</comment>
<comment type="caution">
    <text evidence="7">The sequence shown here is derived from an EMBL/GenBank/DDBJ whole genome shotgun (WGS) entry which is preliminary data.</text>
</comment>
<keyword evidence="5" id="KW-1003">Cell membrane</keyword>
<keyword evidence="5" id="KW-0653">Protein transport</keyword>
<organism evidence="7 8">
    <name type="scientific">Thalassotalea marina</name>
    <dbReference type="NCBI Taxonomy" id="1673741"/>
    <lineage>
        <taxon>Bacteria</taxon>
        <taxon>Pseudomonadati</taxon>
        <taxon>Pseudomonadota</taxon>
        <taxon>Gammaproteobacteria</taxon>
        <taxon>Alteromonadales</taxon>
        <taxon>Colwelliaceae</taxon>
        <taxon>Thalassotalea</taxon>
    </lineage>
</organism>
<dbReference type="InterPro" id="IPR003538">
    <property type="entry name" value="TonB"/>
</dbReference>
<dbReference type="Pfam" id="PF05569">
    <property type="entry name" value="Peptidase_M56"/>
    <property type="match status" value="1"/>
</dbReference>
<feature type="transmembrane region" description="Helical" evidence="5">
    <location>
        <begin position="88"/>
        <end position="106"/>
    </location>
</feature>
<evidence type="ECO:0000256" key="4">
    <source>
        <dbReference type="ARBA" id="ARBA00023136"/>
    </source>
</evidence>
<feature type="transmembrane region" description="Helical" evidence="5">
    <location>
        <begin position="283"/>
        <end position="306"/>
    </location>
</feature>
<gene>
    <name evidence="7" type="ORF">GCM10017161_35980</name>
</gene>
<dbReference type="Proteomes" id="UP000623842">
    <property type="component" value="Unassembled WGS sequence"/>
</dbReference>
<keyword evidence="5" id="KW-0997">Cell inner membrane</keyword>
<comment type="subcellular location">
    <subcellularLocation>
        <location evidence="5">Cell inner membrane</location>
        <topology evidence="5">Single-pass membrane protein</topology>
        <orientation evidence="5">Periplasmic side</orientation>
    </subcellularLocation>
    <subcellularLocation>
        <location evidence="1">Membrane</location>
        <topology evidence="1">Single-pass membrane protein</topology>
    </subcellularLocation>
</comment>
<evidence type="ECO:0000256" key="2">
    <source>
        <dbReference type="ARBA" id="ARBA00022692"/>
    </source>
</evidence>
<keyword evidence="5" id="KW-0735">Signal-anchor</keyword>
<evidence type="ECO:0000256" key="3">
    <source>
        <dbReference type="ARBA" id="ARBA00022989"/>
    </source>
</evidence>
<accession>A0A919BQ09</accession>
<evidence type="ECO:0000259" key="6">
    <source>
        <dbReference type="PROSITE" id="PS52015"/>
    </source>
</evidence>
<keyword evidence="4 5" id="KW-0472">Membrane</keyword>
<evidence type="ECO:0000256" key="5">
    <source>
        <dbReference type="RuleBase" id="RU362123"/>
    </source>
</evidence>
<dbReference type="GO" id="GO:0055085">
    <property type="term" value="P:transmembrane transport"/>
    <property type="evidence" value="ECO:0007669"/>
    <property type="project" value="InterPro"/>
</dbReference>
<dbReference type="GO" id="GO:0030288">
    <property type="term" value="C:outer membrane-bounded periplasmic space"/>
    <property type="evidence" value="ECO:0007669"/>
    <property type="project" value="InterPro"/>
</dbReference>
<keyword evidence="5" id="KW-0813">Transport</keyword>
<protein>
    <recommendedName>
        <fullName evidence="5">Protein TonB</fullName>
    </recommendedName>
</protein>
<reference evidence="7" key="1">
    <citation type="journal article" date="2014" name="Int. J. Syst. Evol. Microbiol.">
        <title>Complete genome sequence of Corynebacterium casei LMG S-19264T (=DSM 44701T), isolated from a smear-ripened cheese.</title>
        <authorList>
            <consortium name="US DOE Joint Genome Institute (JGI-PGF)"/>
            <person name="Walter F."/>
            <person name="Albersmeier A."/>
            <person name="Kalinowski J."/>
            <person name="Ruckert C."/>
        </authorList>
    </citation>
    <scope>NUCLEOTIDE SEQUENCE</scope>
    <source>
        <strain evidence="7">KCTC 42731</strain>
    </source>
</reference>
<sequence length="398" mass="45934">MLSFSLFNEILTYVAFLNLAIVLLLAVRRHVIAHLGVNVMYVLWSMLPMSLLVFLLPAPWQEVQLAQPIESMVISTSSVVRQYSTNSWWQFIWLSGIFIGLMFSAGQHYRLLYRLNLVPVGKQGSVCLQHRVNHLPTFFSANIKSPILIGIVSPKLVLPHNFEKALPKHHQQMIIEHELCHFQRRDNLWNTLAFILVLCFWFTPLVWLAYRYFRRDQELACDAQVLANKTEFMRVEYSKALLAVAISEQQLPQSTLAFNLYSTQHQLIERVKQIKHNQVPTKIALSLVVLSLLASLVSLSFIGKVYSDHRIEQGFKLAVVTRISPKYPLNAAQNRVEGYVKLTYDVDHEGYVSRVKVIEANPKNTFEQNAVKALEKWRFESVGFKVTKQMLQMDFVMD</sequence>
<dbReference type="InterPro" id="IPR006260">
    <property type="entry name" value="TonB/TolA_C"/>
</dbReference>
<dbReference type="PROSITE" id="PS52015">
    <property type="entry name" value="TONB_CTD"/>
    <property type="match status" value="1"/>
</dbReference>
<dbReference type="EMBL" id="BNCK01000009">
    <property type="protein sequence ID" value="GHG03472.1"/>
    <property type="molecule type" value="Genomic_DNA"/>
</dbReference>
<dbReference type="Gene3D" id="3.30.2420.10">
    <property type="entry name" value="TonB"/>
    <property type="match status" value="1"/>
</dbReference>
<keyword evidence="3 5" id="KW-1133">Transmembrane helix</keyword>
<dbReference type="RefSeq" id="WP_189773561.1">
    <property type="nucleotide sequence ID" value="NZ_BNCK01000009.1"/>
</dbReference>
<dbReference type="InterPro" id="IPR008756">
    <property type="entry name" value="Peptidase_M56"/>
</dbReference>
<feature type="transmembrane region" description="Helical" evidence="5">
    <location>
        <begin position="6"/>
        <end position="27"/>
    </location>
</feature>
<dbReference type="InterPro" id="IPR037682">
    <property type="entry name" value="TonB_C"/>
</dbReference>
<dbReference type="AlphaFoldDB" id="A0A919BQ09"/>
<feature type="transmembrane region" description="Helical" evidence="5">
    <location>
        <begin position="39"/>
        <end position="60"/>
    </location>
</feature>
<keyword evidence="2 5" id="KW-0812">Transmembrane</keyword>
<dbReference type="PANTHER" id="PTHR34978">
    <property type="entry name" value="POSSIBLE SENSOR-TRANSDUCER PROTEIN BLAR"/>
    <property type="match status" value="1"/>
</dbReference>
<keyword evidence="8" id="KW-1185">Reference proteome</keyword>
<dbReference type="PRINTS" id="PR01374">
    <property type="entry name" value="TONBPROTEIN"/>
</dbReference>
<dbReference type="GO" id="GO:0005886">
    <property type="term" value="C:plasma membrane"/>
    <property type="evidence" value="ECO:0007669"/>
    <property type="project" value="UniProtKB-SubCell"/>
</dbReference>
<dbReference type="CDD" id="cd07341">
    <property type="entry name" value="M56_BlaR1_MecR1_like"/>
    <property type="match status" value="1"/>
</dbReference>
<dbReference type="GO" id="GO:0015031">
    <property type="term" value="P:protein transport"/>
    <property type="evidence" value="ECO:0007669"/>
    <property type="project" value="UniProtKB-UniRule"/>
</dbReference>
<dbReference type="GO" id="GO:0015891">
    <property type="term" value="P:siderophore transport"/>
    <property type="evidence" value="ECO:0007669"/>
    <property type="project" value="InterPro"/>
</dbReference>
<dbReference type="SUPFAM" id="SSF74653">
    <property type="entry name" value="TolA/TonB C-terminal domain"/>
    <property type="match status" value="1"/>
</dbReference>
<feature type="domain" description="TonB C-terminal" evidence="6">
    <location>
        <begin position="312"/>
        <end position="398"/>
    </location>
</feature>
<dbReference type="InterPro" id="IPR052173">
    <property type="entry name" value="Beta-lactam_resp_regulator"/>
</dbReference>
<name>A0A919BQ09_9GAMM</name>
<dbReference type="NCBIfam" id="TIGR01352">
    <property type="entry name" value="tonB_Cterm"/>
    <property type="match status" value="1"/>
</dbReference>
<dbReference type="PANTHER" id="PTHR34978:SF3">
    <property type="entry name" value="SLR0241 PROTEIN"/>
    <property type="match status" value="1"/>
</dbReference>
<feature type="transmembrane region" description="Helical" evidence="5">
    <location>
        <begin position="188"/>
        <end position="210"/>
    </location>
</feature>
<evidence type="ECO:0000313" key="7">
    <source>
        <dbReference type="EMBL" id="GHG03472.1"/>
    </source>
</evidence>
<proteinExistence type="inferred from homology"/>